<evidence type="ECO:0000259" key="1">
    <source>
        <dbReference type="Pfam" id="PF13723"/>
    </source>
</evidence>
<dbReference type="RefSeq" id="WP_184035242.1">
    <property type="nucleotide sequence ID" value="NZ_JACHHY010000003.1"/>
</dbReference>
<evidence type="ECO:0000313" key="3">
    <source>
        <dbReference type="Proteomes" id="UP000575898"/>
    </source>
</evidence>
<organism evidence="2 3">
    <name type="scientific">Chitinivorax tropicus</name>
    <dbReference type="NCBI Taxonomy" id="714531"/>
    <lineage>
        <taxon>Bacteria</taxon>
        <taxon>Pseudomonadati</taxon>
        <taxon>Pseudomonadota</taxon>
        <taxon>Betaproteobacteria</taxon>
        <taxon>Chitinivorax</taxon>
    </lineage>
</organism>
<evidence type="ECO:0000313" key="2">
    <source>
        <dbReference type="EMBL" id="MBB5017447.1"/>
    </source>
</evidence>
<dbReference type="InterPro" id="IPR014030">
    <property type="entry name" value="Ketoacyl_synth_N"/>
</dbReference>
<keyword evidence="3" id="KW-1185">Reference proteome</keyword>
<feature type="domain" description="Beta-ketoacyl synthase-like N-terminal" evidence="1">
    <location>
        <begin position="25"/>
        <end position="241"/>
    </location>
</feature>
<protein>
    <recommendedName>
        <fullName evidence="1">Beta-ketoacyl synthase-like N-terminal domain-containing protein</fullName>
    </recommendedName>
</protein>
<dbReference type="Proteomes" id="UP000575898">
    <property type="component" value="Unassembled WGS sequence"/>
</dbReference>
<dbReference type="EMBL" id="JACHHY010000003">
    <property type="protein sequence ID" value="MBB5017447.1"/>
    <property type="molecule type" value="Genomic_DNA"/>
</dbReference>
<sequence length="244" mass="26100">MEPALRFSIIRQAAWAPGLALPEDWQAWACQARQIDGAGEPALTAMAPMMRRRAGLLDRMACEVGYAVLGDATGIPIIFCSRHGAADRSLALLKTLAAGQLLSPTAFGMSVHNGTCGLFSIARQDTANAIALAGGPLSGVSAVIEACGLLQTGVDQVLVIVADGKLPDAYQTYADEPDQAFAWAWLIGPPTADDHFSLQSHHHQPVNSTPYCPAALAPHLFYLSGERDLVQTDGQQSWMWQRHV</sequence>
<gene>
    <name evidence="2" type="ORF">HNQ59_000711</name>
</gene>
<proteinExistence type="predicted"/>
<reference evidence="2 3" key="1">
    <citation type="submission" date="2020-08" db="EMBL/GenBank/DDBJ databases">
        <title>Genomic Encyclopedia of Type Strains, Phase IV (KMG-IV): sequencing the most valuable type-strain genomes for metagenomic binning, comparative biology and taxonomic classification.</title>
        <authorList>
            <person name="Goeker M."/>
        </authorList>
    </citation>
    <scope>NUCLEOTIDE SEQUENCE [LARGE SCALE GENOMIC DNA]</scope>
    <source>
        <strain evidence="2 3">DSM 27165</strain>
    </source>
</reference>
<accession>A0A840MKQ9</accession>
<comment type="caution">
    <text evidence="2">The sequence shown here is derived from an EMBL/GenBank/DDBJ whole genome shotgun (WGS) entry which is preliminary data.</text>
</comment>
<dbReference type="Pfam" id="PF13723">
    <property type="entry name" value="Ketoacyl-synt_2"/>
    <property type="match status" value="1"/>
</dbReference>
<name>A0A840MKQ9_9PROT</name>
<dbReference type="AlphaFoldDB" id="A0A840MKQ9"/>